<organism evidence="3 4">
    <name type="scientific">Punctularia strigosozonata (strain HHB-11173)</name>
    <name type="common">White-rot fungus</name>
    <dbReference type="NCBI Taxonomy" id="741275"/>
    <lineage>
        <taxon>Eukaryota</taxon>
        <taxon>Fungi</taxon>
        <taxon>Dikarya</taxon>
        <taxon>Basidiomycota</taxon>
        <taxon>Agaricomycotina</taxon>
        <taxon>Agaricomycetes</taxon>
        <taxon>Corticiales</taxon>
        <taxon>Punctulariaceae</taxon>
        <taxon>Punctularia</taxon>
    </lineage>
</organism>
<sequence>MKGSIKLVVAIAYAPPRAQVLTALHKDGKQRNLHQALRSDFRALGGIPLPKAKSIAFGLRDEIGFITCSWAYSKQTADNICFKIVEAKQDVMVDLCIVTIAYRLVVSGKVEMPESAFGTHGQTINSRLPYRVDLTGLTEMMEIAPPAVTYTITTRSPTTSRSKVEIQAPTPTKSAFSAERTSLPTAPSTAATVAESEYREPLGTLRERPIIVEDETPTFTTRYTPLATLSSSKVATGANSILPNKGNVKGHRSEPVPSVHPLPPKPMPRSDSPLPDIATGDLVNIFHHVPPRHASCVGRPQAQAIPASVNGEPNGTRAHDALIPGSHHVTTRSPDDSDPSGRPTKRRRIFTDDPPRADPSDGTRDFAMVPPLTKKQKRRQQKQLLTQLNAHPVISVEKGDGKGASASSIENPDVTTYVEEPMAEPVSEKGSRASSNEVDRMVLDASPAPPDRDEPSECGGDGDGALRAELMRLQAQLAALEDRCTDLEAECAVLDTEAHEKGELADRGQETKLDQDHAQEVAEDLKAEKRAHAETQDLLDQAAQSQEALDDDMGEMAMALQELGNENNALVRVLEGAVERARRMVPGQPDDSSLENPTGEQSSPRWWSGLVSRSFDSLQDHLRDVKDALAQRARENEDLLRRLREAEAAFDDELRAKETARTDAEESAGHAKESLWRMETAERALQLESVRRLEAEAALQKERERRLLAESSLGDVIAESASPFIVPALLDAFLDLTRMTSQAMTQAGGG</sequence>
<keyword evidence="4" id="KW-1185">Reference proteome</keyword>
<feature type="region of interest" description="Disordered" evidence="2">
    <location>
        <begin position="585"/>
        <end position="606"/>
    </location>
</feature>
<feature type="compositionally biased region" description="Polar residues" evidence="2">
    <location>
        <begin position="590"/>
        <end position="605"/>
    </location>
</feature>
<dbReference type="AlphaFoldDB" id="R7S315"/>
<feature type="region of interest" description="Disordered" evidence="2">
    <location>
        <begin position="238"/>
        <end position="270"/>
    </location>
</feature>
<protein>
    <submittedName>
        <fullName evidence="3">Uncharacterized protein</fullName>
    </submittedName>
</protein>
<name>R7S315_PUNST</name>
<proteinExistence type="predicted"/>
<evidence type="ECO:0000313" key="4">
    <source>
        <dbReference type="Proteomes" id="UP000054196"/>
    </source>
</evidence>
<dbReference type="OrthoDB" id="3070390at2759"/>
<dbReference type="HOGENOM" id="CLU_370937_0_0_1"/>
<dbReference type="GeneID" id="18883985"/>
<feature type="region of interest" description="Disordered" evidence="2">
    <location>
        <begin position="168"/>
        <end position="187"/>
    </location>
</feature>
<dbReference type="Proteomes" id="UP000054196">
    <property type="component" value="Unassembled WGS sequence"/>
</dbReference>
<feature type="compositionally biased region" description="Pro residues" evidence="2">
    <location>
        <begin position="258"/>
        <end position="267"/>
    </location>
</feature>
<dbReference type="KEGG" id="psq:PUNSTDRAFT_55442"/>
<gene>
    <name evidence="3" type="ORF">PUNSTDRAFT_55442</name>
</gene>
<feature type="region of interest" description="Disordered" evidence="2">
    <location>
        <begin position="443"/>
        <end position="464"/>
    </location>
</feature>
<feature type="compositionally biased region" description="Basic and acidic residues" evidence="2">
    <location>
        <begin position="349"/>
        <end position="364"/>
    </location>
</feature>
<feature type="coiled-coil region" evidence="1">
    <location>
        <begin position="618"/>
        <end position="656"/>
    </location>
</feature>
<feature type="region of interest" description="Disordered" evidence="2">
    <location>
        <begin position="305"/>
        <end position="410"/>
    </location>
</feature>
<accession>R7S315</accession>
<keyword evidence="1" id="KW-0175">Coiled coil</keyword>
<reference evidence="4" key="1">
    <citation type="journal article" date="2012" name="Science">
        <title>The Paleozoic origin of enzymatic lignin decomposition reconstructed from 31 fungal genomes.</title>
        <authorList>
            <person name="Floudas D."/>
            <person name="Binder M."/>
            <person name="Riley R."/>
            <person name="Barry K."/>
            <person name="Blanchette R.A."/>
            <person name="Henrissat B."/>
            <person name="Martinez A.T."/>
            <person name="Otillar R."/>
            <person name="Spatafora J.W."/>
            <person name="Yadav J.S."/>
            <person name="Aerts A."/>
            <person name="Benoit I."/>
            <person name="Boyd A."/>
            <person name="Carlson A."/>
            <person name="Copeland A."/>
            <person name="Coutinho P.M."/>
            <person name="de Vries R.P."/>
            <person name="Ferreira P."/>
            <person name="Findley K."/>
            <person name="Foster B."/>
            <person name="Gaskell J."/>
            <person name="Glotzer D."/>
            <person name="Gorecki P."/>
            <person name="Heitman J."/>
            <person name="Hesse C."/>
            <person name="Hori C."/>
            <person name="Igarashi K."/>
            <person name="Jurgens J.A."/>
            <person name="Kallen N."/>
            <person name="Kersten P."/>
            <person name="Kohler A."/>
            <person name="Kuees U."/>
            <person name="Kumar T.K.A."/>
            <person name="Kuo A."/>
            <person name="LaButti K."/>
            <person name="Larrondo L.F."/>
            <person name="Lindquist E."/>
            <person name="Ling A."/>
            <person name="Lombard V."/>
            <person name="Lucas S."/>
            <person name="Lundell T."/>
            <person name="Martin R."/>
            <person name="McLaughlin D.J."/>
            <person name="Morgenstern I."/>
            <person name="Morin E."/>
            <person name="Murat C."/>
            <person name="Nagy L.G."/>
            <person name="Nolan M."/>
            <person name="Ohm R.A."/>
            <person name="Patyshakuliyeva A."/>
            <person name="Rokas A."/>
            <person name="Ruiz-Duenas F.J."/>
            <person name="Sabat G."/>
            <person name="Salamov A."/>
            <person name="Samejima M."/>
            <person name="Schmutz J."/>
            <person name="Slot J.C."/>
            <person name="St John F."/>
            <person name="Stenlid J."/>
            <person name="Sun H."/>
            <person name="Sun S."/>
            <person name="Syed K."/>
            <person name="Tsang A."/>
            <person name="Wiebenga A."/>
            <person name="Young D."/>
            <person name="Pisabarro A."/>
            <person name="Eastwood D.C."/>
            <person name="Martin F."/>
            <person name="Cullen D."/>
            <person name="Grigoriev I.V."/>
            <person name="Hibbett D.S."/>
        </authorList>
    </citation>
    <scope>NUCLEOTIDE SEQUENCE [LARGE SCALE GENOMIC DNA]</scope>
    <source>
        <strain evidence="4">HHB-11173 SS5</strain>
    </source>
</reference>
<dbReference type="RefSeq" id="XP_007388158.1">
    <property type="nucleotide sequence ID" value="XM_007388096.1"/>
</dbReference>
<evidence type="ECO:0000313" key="3">
    <source>
        <dbReference type="EMBL" id="EIN04765.1"/>
    </source>
</evidence>
<evidence type="ECO:0000256" key="2">
    <source>
        <dbReference type="SAM" id="MobiDB-lite"/>
    </source>
</evidence>
<dbReference type="EMBL" id="JH687553">
    <property type="protein sequence ID" value="EIN04765.1"/>
    <property type="molecule type" value="Genomic_DNA"/>
</dbReference>
<evidence type="ECO:0000256" key="1">
    <source>
        <dbReference type="SAM" id="Coils"/>
    </source>
</evidence>